<dbReference type="EC" id="2.7.11.1" evidence="17"/>
<keyword evidence="2 17" id="KW-0723">Serine/threonine-protein kinase</keyword>
<keyword evidence="10 19" id="KW-1133">Transmembrane helix</keyword>
<dbReference type="FunFam" id="3.30.200.20:FF:000178">
    <property type="entry name" value="serine/threonine-protein kinase PBS1-like"/>
    <property type="match status" value="1"/>
</dbReference>
<dbReference type="SMART" id="SM00220">
    <property type="entry name" value="S_TKc"/>
    <property type="match status" value="1"/>
</dbReference>
<keyword evidence="5 19" id="KW-0812">Transmembrane</keyword>
<evidence type="ECO:0000313" key="25">
    <source>
        <dbReference type="EMBL" id="CAM0148410.1"/>
    </source>
</evidence>
<dbReference type="Proteomes" id="UP001497457">
    <property type="component" value="Unassembled WGS sequence"/>
</dbReference>
<evidence type="ECO:0000256" key="7">
    <source>
        <dbReference type="ARBA" id="ARBA00022741"/>
    </source>
</evidence>
<evidence type="ECO:0000256" key="12">
    <source>
        <dbReference type="ARBA" id="ARBA00023157"/>
    </source>
</evidence>
<evidence type="ECO:0000256" key="15">
    <source>
        <dbReference type="ARBA" id="ARBA00047899"/>
    </source>
</evidence>
<dbReference type="InterPro" id="IPR011009">
    <property type="entry name" value="Kinase-like_dom_sf"/>
</dbReference>
<dbReference type="PANTHER" id="PTHR47974">
    <property type="entry name" value="OS07G0415500 PROTEIN"/>
    <property type="match status" value="1"/>
</dbReference>
<dbReference type="PROSITE" id="PS00108">
    <property type="entry name" value="PROTEIN_KINASE_ST"/>
    <property type="match status" value="1"/>
</dbReference>
<evidence type="ECO:0000256" key="11">
    <source>
        <dbReference type="ARBA" id="ARBA00023136"/>
    </source>
</evidence>
<evidence type="ECO:0000256" key="10">
    <source>
        <dbReference type="ARBA" id="ARBA00022989"/>
    </source>
</evidence>
<evidence type="ECO:0000256" key="3">
    <source>
        <dbReference type="ARBA" id="ARBA00022536"/>
    </source>
</evidence>
<evidence type="ECO:0000256" key="19">
    <source>
        <dbReference type="SAM" id="Phobius"/>
    </source>
</evidence>
<protein>
    <recommendedName>
        <fullName evidence="17">Receptor-like serine/threonine-protein kinase</fullName>
        <ecNumber evidence="17">2.7.11.1</ecNumber>
    </recommendedName>
</protein>
<dbReference type="SMART" id="SM00108">
    <property type="entry name" value="B_lectin"/>
    <property type="match status" value="1"/>
</dbReference>
<dbReference type="Pfam" id="PF00069">
    <property type="entry name" value="Pkinase"/>
    <property type="match status" value="1"/>
</dbReference>
<dbReference type="GO" id="GO:0051707">
    <property type="term" value="P:response to other organism"/>
    <property type="evidence" value="ECO:0007669"/>
    <property type="project" value="UniProtKB-ARBA"/>
</dbReference>
<name>A0ABC9H0J3_9POAL</name>
<evidence type="ECO:0000256" key="18">
    <source>
        <dbReference type="PROSITE-ProRule" id="PRU10141"/>
    </source>
</evidence>
<dbReference type="InterPro" id="IPR001480">
    <property type="entry name" value="Bulb-type_lectin_dom"/>
</dbReference>
<dbReference type="InterPro" id="IPR000719">
    <property type="entry name" value="Prot_kinase_dom"/>
</dbReference>
<dbReference type="InterPro" id="IPR003609">
    <property type="entry name" value="Pan_app"/>
</dbReference>
<evidence type="ECO:0000256" key="20">
    <source>
        <dbReference type="SAM" id="SignalP"/>
    </source>
</evidence>
<evidence type="ECO:0000256" key="2">
    <source>
        <dbReference type="ARBA" id="ARBA00022527"/>
    </source>
</evidence>
<dbReference type="PROSITE" id="PS50948">
    <property type="entry name" value="PAN"/>
    <property type="match status" value="1"/>
</dbReference>
<dbReference type="InterPro" id="IPR036426">
    <property type="entry name" value="Bulb-type_lectin_dom_sf"/>
</dbReference>
<comment type="subcellular location">
    <subcellularLocation>
        <location evidence="1">Membrane</location>
        <topology evidence="1">Single-pass type I membrane protein</topology>
    </subcellularLocation>
</comment>
<keyword evidence="7 17" id="KW-0547">Nucleotide-binding</keyword>
<dbReference type="Proteomes" id="UP001497457">
    <property type="component" value="Chromosome 18b"/>
</dbReference>
<dbReference type="InterPro" id="IPR024171">
    <property type="entry name" value="SRK-like_kinase"/>
</dbReference>
<evidence type="ECO:0000313" key="26">
    <source>
        <dbReference type="Proteomes" id="UP001497457"/>
    </source>
</evidence>
<dbReference type="PROSITE" id="PS00107">
    <property type="entry name" value="PROTEIN_KINASE_ATP"/>
    <property type="match status" value="1"/>
</dbReference>
<keyword evidence="3" id="KW-0245">EGF-like domain</keyword>
<dbReference type="CDD" id="cd00028">
    <property type="entry name" value="B_lectin"/>
    <property type="match status" value="1"/>
</dbReference>
<dbReference type="AlphaFoldDB" id="A0ABC9H0J3"/>
<evidence type="ECO:0000256" key="4">
    <source>
        <dbReference type="ARBA" id="ARBA00022679"/>
    </source>
</evidence>
<keyword evidence="12" id="KW-1015">Disulfide bond</keyword>
<dbReference type="GO" id="GO:0005524">
    <property type="term" value="F:ATP binding"/>
    <property type="evidence" value="ECO:0007669"/>
    <property type="project" value="UniProtKB-UniRule"/>
</dbReference>
<dbReference type="Pfam" id="PF01453">
    <property type="entry name" value="B_lectin"/>
    <property type="match status" value="1"/>
</dbReference>
<comment type="similarity">
    <text evidence="17">Belongs to the protein kinase superfamily. Ser/Thr protein kinase family.</text>
</comment>
<gene>
    <name evidence="25" type="ORF">URODEC1_LOCUS121721</name>
    <name evidence="24" type="ORF">URODEC1_LOCUS42139</name>
</gene>
<comment type="catalytic activity">
    <reaction evidence="16 17">
        <text>L-seryl-[protein] + ATP = O-phospho-L-seryl-[protein] + ADP + H(+)</text>
        <dbReference type="Rhea" id="RHEA:17989"/>
        <dbReference type="Rhea" id="RHEA-COMP:9863"/>
        <dbReference type="Rhea" id="RHEA-COMP:11604"/>
        <dbReference type="ChEBI" id="CHEBI:15378"/>
        <dbReference type="ChEBI" id="CHEBI:29999"/>
        <dbReference type="ChEBI" id="CHEBI:30616"/>
        <dbReference type="ChEBI" id="CHEBI:83421"/>
        <dbReference type="ChEBI" id="CHEBI:456216"/>
        <dbReference type="EC" id="2.7.11.1"/>
    </reaction>
</comment>
<dbReference type="InterPro" id="IPR000858">
    <property type="entry name" value="S_locus_glycoprot_dom"/>
</dbReference>
<evidence type="ECO:0000256" key="14">
    <source>
        <dbReference type="ARBA" id="ARBA00023180"/>
    </source>
</evidence>
<sequence length="812" mass="87845">MALAVLASLAALAFCGVAAGAGDTVSARQPLRGNETAVSAQGKFELGLFSPNGSGRFYLGIWYKNIPEQTVIWVANRASPLLSGAASAELRVSSHSGNLELVGLSRSSSSSSPGVVWSSNLSSSSPSSSNVAVMRDNGNLVLVDGGNLSNVLWQSFDHPTDTLVPEAWLGENKLAGEYQTLTSWRDAEDPAPGTFTCTVDHGGSSEFFLLWNGSRAYWRSGVWTGRVFANMPEAVNNVLFNQTYVETRAYRRITSVLYDNATITRMVLDFTGQIKQHIWVPYSQSWQFFWAAPTVQCDVYALCGASGICSQRSQPPCQCPPGFTPAAAREWGLNNWSGGCRRKASLQCGAGNGSTDGFLELPNMNLTDGSLAMSARSRAECESACMSNCSCEAYTFSGSGGCAVWYGGFRNLRQVYVDGGPGSSAPSLYVRLSGSELRRVRGGTSRKNGRLWLVLGIVLACLAALAASALAAWITVSRRKRQAEMGNNQKESSSLVVYSYGELRAATKNFSERLGGGGFGSVYRGALNGDGHALDVAVKKLEGLRQGDKQFRAEVNTLGLIQHVNLVRLIGFCSSRQDKLLVYEYMTKGSLDSYLFKSSQCPSWHDRYGVMLGVARGLAYLHEGCRECIIHCDIKPENILLDKDLCPKIADFGMAKLVGRDFSRVLTTMRGTIGYLAPEWISGLPISAKADVYSFGMVVFELISGRRNTECYESNDDDDAEAAGQRPSTFFPVWAASRLAEGDDAAAVVDPRLHGDVSEGELERACRVACWCIQDQEEHRPTMAQVVQALEGVVVVQVPPVPRALQHLATLA</sequence>
<dbReference type="SUPFAM" id="SSF56112">
    <property type="entry name" value="Protein kinase-like (PK-like)"/>
    <property type="match status" value="1"/>
</dbReference>
<feature type="binding site" evidence="18">
    <location>
        <position position="540"/>
    </location>
    <ligand>
        <name>ATP</name>
        <dbReference type="ChEBI" id="CHEBI:30616"/>
    </ligand>
</feature>
<dbReference type="GO" id="GO:0004674">
    <property type="term" value="F:protein serine/threonine kinase activity"/>
    <property type="evidence" value="ECO:0007669"/>
    <property type="project" value="UniProtKB-KW"/>
</dbReference>
<feature type="signal peptide" evidence="20">
    <location>
        <begin position="1"/>
        <end position="20"/>
    </location>
</feature>
<proteinExistence type="inferred from homology"/>
<evidence type="ECO:0000256" key="5">
    <source>
        <dbReference type="ARBA" id="ARBA00022692"/>
    </source>
</evidence>
<keyword evidence="26" id="KW-1185">Reference proteome</keyword>
<dbReference type="Gene3D" id="1.10.510.10">
    <property type="entry name" value="Transferase(Phosphotransferase) domain 1"/>
    <property type="match status" value="1"/>
</dbReference>
<dbReference type="Pfam" id="PF08276">
    <property type="entry name" value="PAN_2"/>
    <property type="match status" value="1"/>
</dbReference>
<dbReference type="InterPro" id="IPR008271">
    <property type="entry name" value="Ser/Thr_kinase_AS"/>
</dbReference>
<keyword evidence="13" id="KW-0675">Receptor</keyword>
<feature type="chain" id="PRO_5044722142" description="Receptor-like serine/threonine-protein kinase" evidence="20">
    <location>
        <begin position="21"/>
        <end position="812"/>
    </location>
</feature>
<dbReference type="Gene3D" id="3.30.200.20">
    <property type="entry name" value="Phosphorylase Kinase, domain 1"/>
    <property type="match status" value="1"/>
</dbReference>
<feature type="domain" description="Bulb-type lectin" evidence="22">
    <location>
        <begin position="22"/>
        <end position="155"/>
    </location>
</feature>
<comment type="catalytic activity">
    <reaction evidence="15 17">
        <text>L-threonyl-[protein] + ATP = O-phospho-L-threonyl-[protein] + ADP + H(+)</text>
        <dbReference type="Rhea" id="RHEA:46608"/>
        <dbReference type="Rhea" id="RHEA-COMP:11060"/>
        <dbReference type="Rhea" id="RHEA-COMP:11605"/>
        <dbReference type="ChEBI" id="CHEBI:15378"/>
        <dbReference type="ChEBI" id="CHEBI:30013"/>
        <dbReference type="ChEBI" id="CHEBI:30616"/>
        <dbReference type="ChEBI" id="CHEBI:61977"/>
        <dbReference type="ChEBI" id="CHEBI:456216"/>
        <dbReference type="EC" id="2.7.11.1"/>
    </reaction>
</comment>
<evidence type="ECO:0000256" key="13">
    <source>
        <dbReference type="ARBA" id="ARBA00023170"/>
    </source>
</evidence>
<dbReference type="PANTHER" id="PTHR47974:SF19">
    <property type="entry name" value="RECEPTOR-LIKE SERINE_THREONINE-PROTEIN KINASE"/>
    <property type="match status" value="1"/>
</dbReference>
<evidence type="ECO:0000256" key="16">
    <source>
        <dbReference type="ARBA" id="ARBA00048679"/>
    </source>
</evidence>
<evidence type="ECO:0000256" key="1">
    <source>
        <dbReference type="ARBA" id="ARBA00004479"/>
    </source>
</evidence>
<feature type="domain" description="Apple" evidence="23">
    <location>
        <begin position="348"/>
        <end position="433"/>
    </location>
</feature>
<evidence type="ECO:0000256" key="9">
    <source>
        <dbReference type="ARBA" id="ARBA00022840"/>
    </source>
</evidence>
<keyword evidence="8 17" id="KW-0418">Kinase</keyword>
<evidence type="ECO:0000256" key="8">
    <source>
        <dbReference type="ARBA" id="ARBA00022777"/>
    </source>
</evidence>
<keyword evidence="11 19" id="KW-0472">Membrane</keyword>
<evidence type="ECO:0000259" key="23">
    <source>
        <dbReference type="PROSITE" id="PS50948"/>
    </source>
</evidence>
<keyword evidence="9 17" id="KW-0067">ATP-binding</keyword>
<dbReference type="FunFam" id="1.10.510.10:FF:000537">
    <property type="entry name" value="Putative receptor-like protein kinase"/>
    <property type="match status" value="1"/>
</dbReference>
<feature type="transmembrane region" description="Helical" evidence="19">
    <location>
        <begin position="451"/>
        <end position="476"/>
    </location>
</feature>
<keyword evidence="14" id="KW-0325">Glycoprotein</keyword>
<evidence type="ECO:0000259" key="22">
    <source>
        <dbReference type="PROSITE" id="PS50927"/>
    </source>
</evidence>
<dbReference type="PROSITE" id="PS50011">
    <property type="entry name" value="PROTEIN_KINASE_DOM"/>
    <property type="match status" value="1"/>
</dbReference>
<evidence type="ECO:0000259" key="21">
    <source>
        <dbReference type="PROSITE" id="PS50011"/>
    </source>
</evidence>
<dbReference type="PIRSF" id="PIRSF000641">
    <property type="entry name" value="SRK"/>
    <property type="match status" value="1"/>
</dbReference>
<evidence type="ECO:0000256" key="17">
    <source>
        <dbReference type="PIRNR" id="PIRNR000641"/>
    </source>
</evidence>
<keyword evidence="4 17" id="KW-0808">Transferase</keyword>
<reference evidence="25 26" key="1">
    <citation type="submission" date="2024-10" db="EMBL/GenBank/DDBJ databases">
        <authorList>
            <person name="Ryan C."/>
        </authorList>
    </citation>
    <scope>NUCLEOTIDE SEQUENCE [LARGE SCALE GENOMIC DNA]</scope>
</reference>
<dbReference type="InterPro" id="IPR017441">
    <property type="entry name" value="Protein_kinase_ATP_BS"/>
</dbReference>
<evidence type="ECO:0000256" key="6">
    <source>
        <dbReference type="ARBA" id="ARBA00022729"/>
    </source>
</evidence>
<dbReference type="EMBL" id="OZ075128">
    <property type="protein sequence ID" value="CAL4956751.1"/>
    <property type="molecule type" value="Genomic_DNA"/>
</dbReference>
<dbReference type="EMBL" id="CAXIPR030001316">
    <property type="protein sequence ID" value="CAM0148410.1"/>
    <property type="molecule type" value="Genomic_DNA"/>
</dbReference>
<dbReference type="GO" id="GO:0016020">
    <property type="term" value="C:membrane"/>
    <property type="evidence" value="ECO:0007669"/>
    <property type="project" value="UniProtKB-SubCell"/>
</dbReference>
<feature type="domain" description="Protein kinase" evidence="21">
    <location>
        <begin position="508"/>
        <end position="794"/>
    </location>
</feature>
<dbReference type="Pfam" id="PF00954">
    <property type="entry name" value="S_locus_glycop"/>
    <property type="match status" value="1"/>
</dbReference>
<dbReference type="CDD" id="cd01098">
    <property type="entry name" value="PAN_AP_plant"/>
    <property type="match status" value="1"/>
</dbReference>
<dbReference type="SMART" id="SM00473">
    <property type="entry name" value="PAN_AP"/>
    <property type="match status" value="1"/>
</dbReference>
<keyword evidence="6 20" id="KW-0732">Signal</keyword>
<accession>A0ABC9H0J3</accession>
<dbReference type="PROSITE" id="PS50927">
    <property type="entry name" value="BULB_LECTIN"/>
    <property type="match status" value="1"/>
</dbReference>
<organism evidence="25 26">
    <name type="scientific">Urochloa decumbens</name>
    <dbReference type="NCBI Taxonomy" id="240449"/>
    <lineage>
        <taxon>Eukaryota</taxon>
        <taxon>Viridiplantae</taxon>
        <taxon>Streptophyta</taxon>
        <taxon>Embryophyta</taxon>
        <taxon>Tracheophyta</taxon>
        <taxon>Spermatophyta</taxon>
        <taxon>Magnoliopsida</taxon>
        <taxon>Liliopsida</taxon>
        <taxon>Poales</taxon>
        <taxon>Poaceae</taxon>
        <taxon>PACMAD clade</taxon>
        <taxon>Panicoideae</taxon>
        <taxon>Panicodae</taxon>
        <taxon>Paniceae</taxon>
        <taxon>Melinidinae</taxon>
        <taxon>Urochloa</taxon>
    </lineage>
</organism>
<evidence type="ECO:0000313" key="24">
    <source>
        <dbReference type="EMBL" id="CAL4956751.1"/>
    </source>
</evidence>
<dbReference type="SUPFAM" id="SSF51110">
    <property type="entry name" value="alpha-D-mannose-specific plant lectins"/>
    <property type="match status" value="1"/>
</dbReference>
<dbReference type="Gene3D" id="2.90.10.10">
    <property type="entry name" value="Bulb-type lectin domain"/>
    <property type="match status" value="1"/>
</dbReference>